<reference evidence="1" key="1">
    <citation type="submission" date="2021-02" db="EMBL/GenBank/DDBJ databases">
        <authorList>
            <person name="Nowell W R."/>
        </authorList>
    </citation>
    <scope>NUCLEOTIDE SEQUENCE</scope>
</reference>
<dbReference type="Proteomes" id="UP000676336">
    <property type="component" value="Unassembled WGS sequence"/>
</dbReference>
<accession>A0A816FPJ3</accession>
<evidence type="ECO:0008006" key="4">
    <source>
        <dbReference type="Google" id="ProtNLM"/>
    </source>
</evidence>
<dbReference type="AlphaFoldDB" id="A0A816FPJ3"/>
<organism evidence="1 3">
    <name type="scientific">Rotaria magnacalcarata</name>
    <dbReference type="NCBI Taxonomy" id="392030"/>
    <lineage>
        <taxon>Eukaryota</taxon>
        <taxon>Metazoa</taxon>
        <taxon>Spiralia</taxon>
        <taxon>Gnathifera</taxon>
        <taxon>Rotifera</taxon>
        <taxon>Eurotatoria</taxon>
        <taxon>Bdelloidea</taxon>
        <taxon>Philodinida</taxon>
        <taxon>Philodinidae</taxon>
        <taxon>Rotaria</taxon>
    </lineage>
</organism>
<proteinExistence type="predicted"/>
<evidence type="ECO:0000313" key="1">
    <source>
        <dbReference type="EMBL" id="CAF1664296.1"/>
    </source>
</evidence>
<name>A0A816FPJ3_9BILA</name>
<comment type="caution">
    <text evidence="1">The sequence shown here is derived from an EMBL/GenBank/DDBJ whole genome shotgun (WGS) entry which is preliminary data.</text>
</comment>
<sequence length="252" mass="28290">MQTLFEAPRDFTDLENLTVLPINRSDISAVEKFSGTISHLNQLNQKNVSINELRSLMAMAAFIKNATSIATSLPLTHDSLFYHCLRVSRQVAIWLQATNGYIGYPSLEESGFQIVDGRTQIQWKSKLAFPNDRQLSSCGKHKGKCTRCVCILNQLPCTIFCQCQMDCSNRKTSETATPNVQTMAKPTTSADRPIRMSTLSPTLFDYEYSDEEISDESSTSIDNVPVADMSDVDDSVAELYFYYVTVELKSFL</sequence>
<protein>
    <recommendedName>
        <fullName evidence="4">Tesmin/TSO1-like CXC domain-containing protein</fullName>
    </recommendedName>
</protein>
<dbReference type="OrthoDB" id="10031080at2759"/>
<evidence type="ECO:0000313" key="3">
    <source>
        <dbReference type="Proteomes" id="UP000663834"/>
    </source>
</evidence>
<evidence type="ECO:0000313" key="2">
    <source>
        <dbReference type="EMBL" id="CAF4389054.1"/>
    </source>
</evidence>
<gene>
    <name evidence="1" type="ORF">KQP761_LOCUS32757</name>
    <name evidence="2" type="ORF">SMN809_LOCUS29923</name>
</gene>
<dbReference type="EMBL" id="CAJNOW010018305">
    <property type="protein sequence ID" value="CAF1664296.1"/>
    <property type="molecule type" value="Genomic_DNA"/>
</dbReference>
<dbReference type="Proteomes" id="UP000663834">
    <property type="component" value="Unassembled WGS sequence"/>
</dbReference>
<dbReference type="EMBL" id="CAJOBI010054781">
    <property type="protein sequence ID" value="CAF4389054.1"/>
    <property type="molecule type" value="Genomic_DNA"/>
</dbReference>